<name>A0A290SC44_9GAMM</name>
<sequence length="138" mass="15698">MIKNILKTAFNNFQAFFVTWVIIIIVNQLFIFGACFAPYCVVAALPHTFVIAVLINYFLNDEESNEPQKLVKPESDNQLKFTQVENNIEENDFEETEIPFCPKCGSAMVLRTAKNGQYAGNKFWGCSKYPNCKGLLNI</sequence>
<evidence type="ECO:0000313" key="3">
    <source>
        <dbReference type="EMBL" id="ATC89025.1"/>
    </source>
</evidence>
<proteinExistence type="predicted"/>
<geneLocation type="plasmid" evidence="3">
    <name>unnamed</name>
</geneLocation>
<feature type="transmembrane region" description="Helical" evidence="1">
    <location>
        <begin position="12"/>
        <end position="30"/>
    </location>
</feature>
<keyword evidence="1" id="KW-0472">Membrane</keyword>
<dbReference type="PROSITE" id="PS51257">
    <property type="entry name" value="PROKAR_LIPOPROTEIN"/>
    <property type="match status" value="1"/>
</dbReference>
<dbReference type="SUPFAM" id="SSF57783">
    <property type="entry name" value="Zinc beta-ribbon"/>
    <property type="match status" value="1"/>
</dbReference>
<keyword evidence="3" id="KW-0614">Plasmid</keyword>
<organism evidence="3 4">
    <name type="scientific">Pseudoalteromonas arctica A 37-1-2</name>
    <dbReference type="NCBI Taxonomy" id="1117313"/>
    <lineage>
        <taxon>Bacteria</taxon>
        <taxon>Pseudomonadati</taxon>
        <taxon>Pseudomonadota</taxon>
        <taxon>Gammaproteobacteria</taxon>
        <taxon>Alteromonadales</taxon>
        <taxon>Pseudoalteromonadaceae</taxon>
        <taxon>Pseudoalteromonas</taxon>
    </lineage>
</organism>
<dbReference type="GO" id="GO:0003916">
    <property type="term" value="F:DNA topoisomerase activity"/>
    <property type="evidence" value="ECO:0007669"/>
    <property type="project" value="InterPro"/>
</dbReference>
<dbReference type="Pfam" id="PF01396">
    <property type="entry name" value="Zn_ribbon_Top1"/>
    <property type="match status" value="1"/>
</dbReference>
<evidence type="ECO:0000259" key="2">
    <source>
        <dbReference type="Pfam" id="PF01396"/>
    </source>
</evidence>
<accession>A0A290SC44</accession>
<feature type="transmembrane region" description="Helical" evidence="1">
    <location>
        <begin position="36"/>
        <end position="59"/>
    </location>
</feature>
<dbReference type="EMBL" id="CP011027">
    <property type="protein sequence ID" value="ATC89025.1"/>
    <property type="molecule type" value="Genomic_DNA"/>
</dbReference>
<dbReference type="InterPro" id="IPR013498">
    <property type="entry name" value="Topo_IA_Znf"/>
</dbReference>
<evidence type="ECO:0000313" key="4">
    <source>
        <dbReference type="Proteomes" id="UP000016505"/>
    </source>
</evidence>
<dbReference type="GO" id="GO:0003677">
    <property type="term" value="F:DNA binding"/>
    <property type="evidence" value="ECO:0007669"/>
    <property type="project" value="InterPro"/>
</dbReference>
<gene>
    <name evidence="3" type="ORF">PARC_p0055</name>
</gene>
<dbReference type="OrthoDB" id="5782056at2"/>
<keyword evidence="1" id="KW-0812">Transmembrane</keyword>
<dbReference type="Proteomes" id="UP000016505">
    <property type="component" value="Plasmid unnamed"/>
</dbReference>
<evidence type="ECO:0000256" key="1">
    <source>
        <dbReference type="SAM" id="Phobius"/>
    </source>
</evidence>
<dbReference type="KEGG" id="part:PARC_p0055"/>
<protein>
    <recommendedName>
        <fullName evidence="2">DNA topoisomerase type IA zn finger domain-containing protein</fullName>
    </recommendedName>
</protein>
<keyword evidence="1" id="KW-1133">Transmembrane helix</keyword>
<reference evidence="3 4" key="1">
    <citation type="journal article" date="2012" name="J. Bacteriol.">
        <title>Genome sequences of type strains of seven species of the marine bacterium Pseudoalteromonas.</title>
        <authorList>
            <person name="Xie B.B."/>
            <person name="Shu Y.L."/>
            <person name="Qin Q.L."/>
            <person name="Rong J.C."/>
            <person name="Zhang X.Y."/>
            <person name="Chen X.L."/>
            <person name="Shi M."/>
            <person name="He H.L."/>
            <person name="Zhou B.C."/>
            <person name="Zhang Y.Z."/>
        </authorList>
    </citation>
    <scope>NUCLEOTIDE SEQUENCE [LARGE SCALE GENOMIC DNA]</scope>
    <source>
        <strain evidence="3 4">A 37-1-2</strain>
        <plasmid evidence="3 4">unnamed</plasmid>
    </source>
</reference>
<dbReference type="AlphaFoldDB" id="A0A290SC44"/>
<feature type="domain" description="DNA topoisomerase type IA zn finger" evidence="2">
    <location>
        <begin position="101"/>
        <end position="134"/>
    </location>
</feature>
<dbReference type="GO" id="GO:0005694">
    <property type="term" value="C:chromosome"/>
    <property type="evidence" value="ECO:0007669"/>
    <property type="project" value="InterPro"/>
</dbReference>
<dbReference type="Gene3D" id="3.30.65.10">
    <property type="entry name" value="Bacterial Topoisomerase I, domain 1"/>
    <property type="match status" value="1"/>
</dbReference>
<dbReference type="RefSeq" id="WP_010555480.1">
    <property type="nucleotide sequence ID" value="NZ_CP011027.1"/>
</dbReference>
<dbReference type="GO" id="GO:0006265">
    <property type="term" value="P:DNA topological change"/>
    <property type="evidence" value="ECO:0007669"/>
    <property type="project" value="InterPro"/>
</dbReference>